<protein>
    <submittedName>
        <fullName evidence="2">Uncharacterized protein</fullName>
    </submittedName>
</protein>
<dbReference type="Proteomes" id="UP000439903">
    <property type="component" value="Unassembled WGS sequence"/>
</dbReference>
<feature type="region of interest" description="Disordered" evidence="1">
    <location>
        <begin position="1"/>
        <end position="29"/>
    </location>
</feature>
<dbReference type="OrthoDB" id="2475046at2759"/>
<gene>
    <name evidence="2" type="ORF">F8M41_014662</name>
</gene>
<dbReference type="EMBL" id="WTPW01003004">
    <property type="protein sequence ID" value="KAF0357335.1"/>
    <property type="molecule type" value="Genomic_DNA"/>
</dbReference>
<evidence type="ECO:0000313" key="3">
    <source>
        <dbReference type="Proteomes" id="UP000439903"/>
    </source>
</evidence>
<comment type="caution">
    <text evidence="2">The sequence shown here is derived from an EMBL/GenBank/DDBJ whole genome shotgun (WGS) entry which is preliminary data.</text>
</comment>
<accession>A0A8H3WX88</accession>
<keyword evidence="3" id="KW-1185">Reference proteome</keyword>
<evidence type="ECO:0000256" key="1">
    <source>
        <dbReference type="SAM" id="MobiDB-lite"/>
    </source>
</evidence>
<evidence type="ECO:0000313" key="2">
    <source>
        <dbReference type="EMBL" id="KAF0357335.1"/>
    </source>
</evidence>
<organism evidence="2 3">
    <name type="scientific">Gigaspora margarita</name>
    <dbReference type="NCBI Taxonomy" id="4874"/>
    <lineage>
        <taxon>Eukaryota</taxon>
        <taxon>Fungi</taxon>
        <taxon>Fungi incertae sedis</taxon>
        <taxon>Mucoromycota</taxon>
        <taxon>Glomeromycotina</taxon>
        <taxon>Glomeromycetes</taxon>
        <taxon>Diversisporales</taxon>
        <taxon>Gigasporaceae</taxon>
        <taxon>Gigaspora</taxon>
    </lineage>
</organism>
<reference evidence="2 3" key="1">
    <citation type="journal article" date="2019" name="Environ. Microbiol.">
        <title>At the nexus of three kingdoms: the genome of the mycorrhizal fungus Gigaspora margarita provides insights into plant, endobacterial and fungal interactions.</title>
        <authorList>
            <person name="Venice F."/>
            <person name="Ghignone S."/>
            <person name="Salvioli di Fossalunga A."/>
            <person name="Amselem J."/>
            <person name="Novero M."/>
            <person name="Xianan X."/>
            <person name="Sedzielewska Toro K."/>
            <person name="Morin E."/>
            <person name="Lipzen A."/>
            <person name="Grigoriev I.V."/>
            <person name="Henrissat B."/>
            <person name="Martin F.M."/>
            <person name="Bonfante P."/>
        </authorList>
    </citation>
    <scope>NUCLEOTIDE SEQUENCE [LARGE SCALE GENOMIC DNA]</scope>
    <source>
        <strain evidence="2 3">BEG34</strain>
    </source>
</reference>
<sequence>MSTKNSKRSANDNISTIAKPAKRGCKKKENVDPLININYSQAKPNNVNKRGHKKKQETVASSSSQIIDELLNDTNNLQESRIVSQLLSSPSRQQSPIRITSQITAPSRQLSPALESRVVSPRQLSPTLGLRTNAQNNFVSSNQLLINPILTSSRMPLTSDSNFSNNILGQFNPNRIAAPSPFNEMSIYQAFNYTSRDTEGTKALDRLTKSIAVPS</sequence>
<dbReference type="AlphaFoldDB" id="A0A8H3WX88"/>
<feature type="region of interest" description="Disordered" evidence="1">
    <location>
        <begin position="43"/>
        <end position="63"/>
    </location>
</feature>
<proteinExistence type="predicted"/>
<name>A0A8H3WX88_GIGMA</name>